<evidence type="ECO:0000256" key="3">
    <source>
        <dbReference type="ARBA" id="ARBA00008891"/>
    </source>
</evidence>
<organism evidence="11 12">
    <name type="scientific">Senna tora</name>
    <dbReference type="NCBI Taxonomy" id="362788"/>
    <lineage>
        <taxon>Eukaryota</taxon>
        <taxon>Viridiplantae</taxon>
        <taxon>Streptophyta</taxon>
        <taxon>Embryophyta</taxon>
        <taxon>Tracheophyta</taxon>
        <taxon>Spermatophyta</taxon>
        <taxon>Magnoliopsida</taxon>
        <taxon>eudicotyledons</taxon>
        <taxon>Gunneridae</taxon>
        <taxon>Pentapetalae</taxon>
        <taxon>rosids</taxon>
        <taxon>fabids</taxon>
        <taxon>Fabales</taxon>
        <taxon>Fabaceae</taxon>
        <taxon>Caesalpinioideae</taxon>
        <taxon>Cassia clade</taxon>
        <taxon>Senna</taxon>
    </lineage>
</organism>
<evidence type="ECO:0000256" key="6">
    <source>
        <dbReference type="ARBA" id="ARBA00022525"/>
    </source>
</evidence>
<dbReference type="EMBL" id="JAAIUW010000009">
    <property type="protein sequence ID" value="KAF7815961.1"/>
    <property type="molecule type" value="Genomic_DNA"/>
</dbReference>
<dbReference type="OrthoDB" id="2019149at2759"/>
<gene>
    <name evidence="11" type="ORF">G2W53_029930</name>
</gene>
<dbReference type="InterPro" id="IPR011050">
    <property type="entry name" value="Pectin_lyase_fold/virulence"/>
</dbReference>
<evidence type="ECO:0000256" key="2">
    <source>
        <dbReference type="ARBA" id="ARBA00005184"/>
    </source>
</evidence>
<dbReference type="Pfam" id="PF01095">
    <property type="entry name" value="Pectinesterase"/>
    <property type="match status" value="1"/>
</dbReference>
<dbReference type="GO" id="GO:0045490">
    <property type="term" value="P:pectin catabolic process"/>
    <property type="evidence" value="ECO:0007669"/>
    <property type="project" value="UniProtKB-UniPathway"/>
</dbReference>
<protein>
    <recommendedName>
        <fullName evidence="4">pectinesterase</fullName>
        <ecNumber evidence="4">3.1.1.11</ecNumber>
    </recommendedName>
</protein>
<evidence type="ECO:0000256" key="7">
    <source>
        <dbReference type="ARBA" id="ARBA00022729"/>
    </source>
</evidence>
<dbReference type="InterPro" id="IPR000070">
    <property type="entry name" value="Pectinesterase_cat"/>
</dbReference>
<comment type="subcellular location">
    <subcellularLocation>
        <location evidence="1">Secreted</location>
        <location evidence="1">Cell wall</location>
    </subcellularLocation>
</comment>
<dbReference type="Gene3D" id="2.160.20.10">
    <property type="entry name" value="Single-stranded right-handed beta-helix, Pectin lyase-like"/>
    <property type="match status" value="1"/>
</dbReference>
<evidence type="ECO:0000256" key="5">
    <source>
        <dbReference type="ARBA" id="ARBA00022512"/>
    </source>
</evidence>
<evidence type="ECO:0000313" key="12">
    <source>
        <dbReference type="Proteomes" id="UP000634136"/>
    </source>
</evidence>
<evidence type="ECO:0000256" key="9">
    <source>
        <dbReference type="ARBA" id="ARBA00023085"/>
    </source>
</evidence>
<dbReference type="PANTHER" id="PTHR31321">
    <property type="entry name" value="ACYL-COA THIOESTER HYDROLASE YBHC-RELATED"/>
    <property type="match status" value="1"/>
</dbReference>
<evidence type="ECO:0000313" key="11">
    <source>
        <dbReference type="EMBL" id="KAF7815961.1"/>
    </source>
</evidence>
<evidence type="ECO:0000259" key="10">
    <source>
        <dbReference type="Pfam" id="PF01095"/>
    </source>
</evidence>
<keyword evidence="7" id="KW-0732">Signal</keyword>
<keyword evidence="8" id="KW-0378">Hydrolase</keyword>
<keyword evidence="6" id="KW-0964">Secreted</keyword>
<evidence type="ECO:0000256" key="8">
    <source>
        <dbReference type="ARBA" id="ARBA00022801"/>
    </source>
</evidence>
<dbReference type="GO" id="GO:0042545">
    <property type="term" value="P:cell wall modification"/>
    <property type="evidence" value="ECO:0007669"/>
    <property type="project" value="InterPro"/>
</dbReference>
<evidence type="ECO:0000256" key="4">
    <source>
        <dbReference type="ARBA" id="ARBA00013229"/>
    </source>
</evidence>
<comment type="caution">
    <text evidence="11">The sequence shown here is derived from an EMBL/GenBank/DDBJ whole genome shotgun (WGS) entry which is preliminary data.</text>
</comment>
<reference evidence="11" key="1">
    <citation type="submission" date="2020-09" db="EMBL/GenBank/DDBJ databases">
        <title>Genome-Enabled Discovery of Anthraquinone Biosynthesis in Senna tora.</title>
        <authorList>
            <person name="Kang S.-H."/>
            <person name="Pandey R.P."/>
            <person name="Lee C.-M."/>
            <person name="Sim J.-S."/>
            <person name="Jeong J.-T."/>
            <person name="Choi B.-S."/>
            <person name="Jung M."/>
            <person name="Ginzburg D."/>
            <person name="Zhao K."/>
            <person name="Won S.Y."/>
            <person name="Oh T.-J."/>
            <person name="Yu Y."/>
            <person name="Kim N.-H."/>
            <person name="Lee O.R."/>
            <person name="Lee T.-H."/>
            <person name="Bashyal P."/>
            <person name="Kim T.-S."/>
            <person name="Lee W.-H."/>
            <person name="Kawkins C."/>
            <person name="Kim C.-K."/>
            <person name="Kim J.S."/>
            <person name="Ahn B.O."/>
            <person name="Rhee S.Y."/>
            <person name="Sohng J.K."/>
        </authorList>
    </citation>
    <scope>NUCLEOTIDE SEQUENCE</scope>
    <source>
        <tissue evidence="11">Leaf</tissue>
    </source>
</reference>
<evidence type="ECO:0000256" key="1">
    <source>
        <dbReference type="ARBA" id="ARBA00004191"/>
    </source>
</evidence>
<proteinExistence type="inferred from homology"/>
<dbReference type="Proteomes" id="UP000634136">
    <property type="component" value="Unassembled WGS sequence"/>
</dbReference>
<keyword evidence="5" id="KW-0134">Cell wall</keyword>
<dbReference type="EC" id="3.1.1.11" evidence="4"/>
<sequence length="437" mass="48501">MGTEGMRSEQEGRQNFTELLGLSSIWGAFGFRESAFGFRESALGLVMATLEAWKQVAIVKFADRAAKVAETMTTMGISKVSIFSVLALWVCVQMDLAVASSVSSNGHVQKYITWKDMRVDEQRLMMATTTLKSIKDVGVIVVDQHGSGHSRTVQGAVDMVPEHNTQRVKIYIYPGIYREKVVVPKTKGYVSMIGGGGRNGTVITWNSKSSDRGLDGQILGTYASATVTVEADYFCATKLTFENSVVAVGGGNGMQAVALRVDSDRAMFYRVRIKGSQDTLLDNIGNHYFYKCFIQGKVDFIFGSAKSLYQKCRLQSIAENYGAIAAHHRDLPQEDSGFSFVGCTIKGTGSVYLGRAWGNYSRVIYSKCLMDDIIIPQGWTEWNHPSRKKTAVFGEYQCQGRGADRRGRVKWSKSLSYEEARPFLSKSFIYGDKWLKL</sequence>
<dbReference type="AlphaFoldDB" id="A0A834WE55"/>
<dbReference type="PANTHER" id="PTHR31321:SF31">
    <property type="entry name" value="PECTINESTERASE QRT1"/>
    <property type="match status" value="1"/>
</dbReference>
<dbReference type="SUPFAM" id="SSF51126">
    <property type="entry name" value="Pectin lyase-like"/>
    <property type="match status" value="1"/>
</dbReference>
<dbReference type="UniPathway" id="UPA00545">
    <property type="reaction ID" value="UER00823"/>
</dbReference>
<keyword evidence="9" id="KW-0063">Aspartyl esterase</keyword>
<accession>A0A834WE55</accession>
<dbReference type="InterPro" id="IPR012334">
    <property type="entry name" value="Pectin_lyas_fold"/>
</dbReference>
<comment type="similarity">
    <text evidence="3">Belongs to the pectinesterase family.</text>
</comment>
<dbReference type="FunFam" id="2.160.20.10:FF:000008">
    <property type="entry name" value="Pectinesterase"/>
    <property type="match status" value="1"/>
</dbReference>
<name>A0A834WE55_9FABA</name>
<dbReference type="GO" id="GO:0030599">
    <property type="term" value="F:pectinesterase activity"/>
    <property type="evidence" value="ECO:0007669"/>
    <property type="project" value="UniProtKB-EC"/>
</dbReference>
<feature type="domain" description="Pectinesterase catalytic" evidence="10">
    <location>
        <begin position="140"/>
        <end position="432"/>
    </location>
</feature>
<keyword evidence="12" id="KW-1185">Reference proteome</keyword>
<comment type="pathway">
    <text evidence="2">Glycan metabolism; pectin degradation; 2-dehydro-3-deoxy-D-gluconate from pectin: step 1/5.</text>
</comment>